<dbReference type="GO" id="GO:0005975">
    <property type="term" value="P:carbohydrate metabolic process"/>
    <property type="evidence" value="ECO:0007669"/>
    <property type="project" value="InterPro"/>
</dbReference>
<keyword evidence="3" id="KW-0326">Glycosidase</keyword>
<dbReference type="InterPro" id="IPR018155">
    <property type="entry name" value="Hyaluronidase"/>
</dbReference>
<dbReference type="GO" id="GO:0004415">
    <property type="term" value="F:hyalurononglucosaminidase activity"/>
    <property type="evidence" value="ECO:0007669"/>
    <property type="project" value="UniProtKB-UniRule"/>
</dbReference>
<dbReference type="PANTHER" id="PTHR11769">
    <property type="entry name" value="HYALURONIDASE"/>
    <property type="match status" value="1"/>
</dbReference>
<protein>
    <recommendedName>
        <fullName evidence="3">Hyaluronidase</fullName>
        <ecNumber evidence="3">3.2.1.35</ecNumber>
    </recommendedName>
</protein>
<dbReference type="InterPro" id="IPR013785">
    <property type="entry name" value="Aldolase_TIM"/>
</dbReference>
<organism evidence="4 5">
    <name type="scientific">Strongyloides papillosus</name>
    <name type="common">Intestinal threadworm</name>
    <dbReference type="NCBI Taxonomy" id="174720"/>
    <lineage>
        <taxon>Eukaryota</taxon>
        <taxon>Metazoa</taxon>
        <taxon>Ecdysozoa</taxon>
        <taxon>Nematoda</taxon>
        <taxon>Chromadorea</taxon>
        <taxon>Rhabditida</taxon>
        <taxon>Tylenchina</taxon>
        <taxon>Panagrolaimomorpha</taxon>
        <taxon>Strongyloidoidea</taxon>
        <taxon>Strongyloididae</taxon>
        <taxon>Strongyloides</taxon>
    </lineage>
</organism>
<name>A0A0N5BYB5_STREA</name>
<dbReference type="AlphaFoldDB" id="A0A0N5BYB5"/>
<dbReference type="SUPFAM" id="SSF51445">
    <property type="entry name" value="(Trans)glycosidases"/>
    <property type="match status" value="1"/>
</dbReference>
<keyword evidence="2" id="KW-1015">Disulfide bond</keyword>
<evidence type="ECO:0000256" key="3">
    <source>
        <dbReference type="RuleBase" id="RU610713"/>
    </source>
</evidence>
<dbReference type="InterPro" id="IPR017853">
    <property type="entry name" value="GH"/>
</dbReference>
<evidence type="ECO:0000313" key="4">
    <source>
        <dbReference type="Proteomes" id="UP000046392"/>
    </source>
</evidence>
<proteinExistence type="inferred from homology"/>
<dbReference type="GO" id="GO:0030214">
    <property type="term" value="P:hyaluronan catabolic process"/>
    <property type="evidence" value="ECO:0007669"/>
    <property type="project" value="TreeGrafter"/>
</dbReference>
<comment type="catalytic activity">
    <reaction evidence="3">
        <text>Random hydrolysis of (1-&gt;4)-linkages between N-acetyl-beta-D-glucosamine and D-glucuronate residues in hyaluronate.</text>
        <dbReference type="EC" id="3.2.1.35"/>
    </reaction>
</comment>
<accession>A0A0N5BYB5</accession>
<dbReference type="Proteomes" id="UP000046392">
    <property type="component" value="Unplaced"/>
</dbReference>
<keyword evidence="3" id="KW-0378">Hydrolase</keyword>
<evidence type="ECO:0000256" key="1">
    <source>
        <dbReference type="ARBA" id="ARBA00008871"/>
    </source>
</evidence>
<evidence type="ECO:0000256" key="2">
    <source>
        <dbReference type="ARBA" id="ARBA00023157"/>
    </source>
</evidence>
<evidence type="ECO:0000313" key="5">
    <source>
        <dbReference type="WBParaSite" id="SPAL_0001077600.1"/>
    </source>
</evidence>
<reference evidence="5" key="1">
    <citation type="submission" date="2017-02" db="UniProtKB">
        <authorList>
            <consortium name="WormBaseParasite"/>
        </authorList>
    </citation>
    <scope>IDENTIFICATION</scope>
</reference>
<comment type="similarity">
    <text evidence="1 3">Belongs to the glycosyl hydrolase 56 family.</text>
</comment>
<sequence>MTEHLEALKVNVSKIITNNSFDGLAIIDIEEWRPTFDSNWSSKRIYQNQSIELVLKRDNITNITIATEKAKEEFDEAAIRFFNIK</sequence>
<dbReference type="WBParaSite" id="SPAL_0001077600.1">
    <property type="protein sequence ID" value="SPAL_0001077600.1"/>
    <property type="gene ID" value="SPAL_0001077600"/>
</dbReference>
<dbReference type="EC" id="3.2.1.35" evidence="3"/>
<dbReference type="PANTHER" id="PTHR11769:SF35">
    <property type="entry name" value="HYALURONIDASE"/>
    <property type="match status" value="1"/>
</dbReference>
<keyword evidence="4" id="KW-1185">Reference proteome</keyword>
<dbReference type="Pfam" id="PF01630">
    <property type="entry name" value="Glyco_hydro_56"/>
    <property type="match status" value="1"/>
</dbReference>
<dbReference type="Gene3D" id="3.20.20.70">
    <property type="entry name" value="Aldolase class I"/>
    <property type="match status" value="1"/>
</dbReference>